<feature type="domain" description="Peptidase M50" evidence="6">
    <location>
        <begin position="112"/>
        <end position="494"/>
    </location>
</feature>
<dbReference type="Proteomes" id="UP000030787">
    <property type="component" value="Chromosome"/>
</dbReference>
<evidence type="ECO:0000256" key="1">
    <source>
        <dbReference type="ARBA" id="ARBA00004127"/>
    </source>
</evidence>
<dbReference type="GO" id="GO:0004222">
    <property type="term" value="F:metalloendopeptidase activity"/>
    <property type="evidence" value="ECO:0007669"/>
    <property type="project" value="InterPro"/>
</dbReference>
<dbReference type="GO" id="GO:0016020">
    <property type="term" value="C:membrane"/>
    <property type="evidence" value="ECO:0007669"/>
    <property type="project" value="InterPro"/>
</dbReference>
<dbReference type="STRING" id="1577791.Mpt1_c04690"/>
<proteinExistence type="predicted"/>
<keyword evidence="4 5" id="KW-0472">Membrane</keyword>
<evidence type="ECO:0000259" key="6">
    <source>
        <dbReference type="Pfam" id="PF02163"/>
    </source>
</evidence>
<evidence type="ECO:0000256" key="5">
    <source>
        <dbReference type="SAM" id="Phobius"/>
    </source>
</evidence>
<name>A0A0A7LFS8_9ARCH</name>
<feature type="transmembrane region" description="Helical" evidence="5">
    <location>
        <begin position="109"/>
        <end position="127"/>
    </location>
</feature>
<dbReference type="HOGENOM" id="CLU_042134_1_0_2"/>
<dbReference type="EMBL" id="CP010070">
    <property type="protein sequence ID" value="AIZ56361.1"/>
    <property type="molecule type" value="Genomic_DNA"/>
</dbReference>
<dbReference type="InterPro" id="IPR036034">
    <property type="entry name" value="PDZ_sf"/>
</dbReference>
<evidence type="ECO:0000256" key="4">
    <source>
        <dbReference type="ARBA" id="ARBA00023136"/>
    </source>
</evidence>
<comment type="subcellular location">
    <subcellularLocation>
        <location evidence="1">Endomembrane system</location>
        <topology evidence="1">Multi-pass membrane protein</topology>
    </subcellularLocation>
</comment>
<sequence>MLAVVYVPIYVWVWRSPTAKKYGLVKYGPCIMIKTRLGTSLMERWSKYKRFWRLFGIFSITVSFCLMVFIVYILIIGLLNLPTSLNSSGLGIEYALAIPGINPLMSGKFFWYAILGLFVAMVIHELAHGFQTRANDMRVDSTGALYGVVPLGAFVEPNEEDIGKSTRRAKLDLYSAGITTNFLGAITAFFIFAVLMMGGISSDFGDNTAVYKVTGDSPALEAGIPASAIILTVDGQAYYYNGTNTVDFAPGSLVSVEYITESSRDTPISTTIQWGVFIENVTGGSPADGKLMRNTFIRSITIDGEKTQFYDMAEFLSFMKTTSPGDVAAIEYVGRGNDNSSIDSSSKTETITLGNNGGIGYIGVSTTTSGMRLTTPNVTLEIGRNPIYGADGIVGVGRSLISYITGPMIGYSPIPSGAQWWFDVPLGGAFWIIVSAFYWIFWLNVMLGVSNAIPAIPFDGGFIFQGGLSAILERLKMKDEKKREELVSRITGSFSMIMIFVLIVVIAVAVIPR</sequence>
<feature type="transmembrane region" description="Helical" evidence="5">
    <location>
        <begin position="51"/>
        <end position="79"/>
    </location>
</feature>
<reference evidence="7 8" key="1">
    <citation type="journal article" date="2014" name="Appl. Environ. Microbiol.">
        <title>Comparative Genome Analysis of 'Candidatus Methanoplasma termitum' Indicates a New Mode of Energy Metabolism in the Seventh Order of Methanogens.</title>
        <authorList>
            <person name="Lang K."/>
            <person name="Schuldes J."/>
            <person name="Klingl A."/>
            <person name="Poehlein A."/>
            <person name="Daniel R."/>
            <person name="Brune A."/>
        </authorList>
    </citation>
    <scope>NUCLEOTIDE SEQUENCE [LARGE SCALE GENOMIC DNA]</scope>
    <source>
        <strain evidence="8">Mpt1</strain>
    </source>
</reference>
<dbReference type="InterPro" id="IPR008915">
    <property type="entry name" value="Peptidase_M50"/>
</dbReference>
<organism evidence="7 8">
    <name type="scientific">Candidatus Methanoplasma termitum</name>
    <dbReference type="NCBI Taxonomy" id="1577791"/>
    <lineage>
        <taxon>Archaea</taxon>
        <taxon>Methanobacteriati</taxon>
        <taxon>Thermoplasmatota</taxon>
        <taxon>Thermoplasmata</taxon>
        <taxon>Methanomassiliicoccales</taxon>
        <taxon>Methanomassiliicoccaceae</taxon>
        <taxon>Candidatus Methanoplasma</taxon>
    </lineage>
</organism>
<dbReference type="Gene3D" id="2.30.42.10">
    <property type="match status" value="1"/>
</dbReference>
<evidence type="ECO:0000313" key="8">
    <source>
        <dbReference type="Proteomes" id="UP000030787"/>
    </source>
</evidence>
<gene>
    <name evidence="7" type="ORF">Mpt1_c04690</name>
</gene>
<evidence type="ECO:0000256" key="2">
    <source>
        <dbReference type="ARBA" id="ARBA00022692"/>
    </source>
</evidence>
<protein>
    <submittedName>
        <fullName evidence="7">Peptidase family M50</fullName>
    </submittedName>
</protein>
<evidence type="ECO:0000313" key="7">
    <source>
        <dbReference type="EMBL" id="AIZ56361.1"/>
    </source>
</evidence>
<evidence type="ECO:0000256" key="3">
    <source>
        <dbReference type="ARBA" id="ARBA00022989"/>
    </source>
</evidence>
<dbReference type="PANTHER" id="PTHR13325:SF3">
    <property type="entry name" value="MEMBRANE-BOUND TRANSCRIPTION FACTOR SITE-2 PROTEASE"/>
    <property type="match status" value="1"/>
</dbReference>
<dbReference type="KEGG" id="mear:Mpt1_c04690"/>
<dbReference type="AlphaFoldDB" id="A0A0A7LFS8"/>
<dbReference type="GO" id="GO:0005737">
    <property type="term" value="C:cytoplasm"/>
    <property type="evidence" value="ECO:0007669"/>
    <property type="project" value="TreeGrafter"/>
</dbReference>
<feature type="transmembrane region" description="Helical" evidence="5">
    <location>
        <begin position="175"/>
        <end position="195"/>
    </location>
</feature>
<accession>A0A0A7LFS8</accession>
<feature type="transmembrane region" description="Helical" evidence="5">
    <location>
        <begin position="453"/>
        <end position="472"/>
    </location>
</feature>
<feature type="transmembrane region" description="Helical" evidence="5">
    <location>
        <begin position="420"/>
        <end position="441"/>
    </location>
</feature>
<dbReference type="PANTHER" id="PTHR13325">
    <property type="entry name" value="PROTEASE M50 MEMBRANE-BOUND TRANSCRIPTION FACTOR SITE 2 PROTEASE"/>
    <property type="match status" value="1"/>
</dbReference>
<dbReference type="InterPro" id="IPR001193">
    <property type="entry name" value="MBTPS2"/>
</dbReference>
<feature type="transmembrane region" description="Helical" evidence="5">
    <location>
        <begin position="493"/>
        <end position="511"/>
    </location>
</feature>
<keyword evidence="8" id="KW-1185">Reference proteome</keyword>
<keyword evidence="2 5" id="KW-0812">Transmembrane</keyword>
<dbReference type="GO" id="GO:0031293">
    <property type="term" value="P:membrane protein intracellular domain proteolysis"/>
    <property type="evidence" value="ECO:0007669"/>
    <property type="project" value="TreeGrafter"/>
</dbReference>
<dbReference type="SUPFAM" id="SSF50156">
    <property type="entry name" value="PDZ domain-like"/>
    <property type="match status" value="1"/>
</dbReference>
<keyword evidence="3 5" id="KW-1133">Transmembrane helix</keyword>
<dbReference type="Pfam" id="PF02163">
    <property type="entry name" value="Peptidase_M50"/>
    <property type="match status" value="1"/>
</dbReference>
<dbReference type="GO" id="GO:0012505">
    <property type="term" value="C:endomembrane system"/>
    <property type="evidence" value="ECO:0007669"/>
    <property type="project" value="UniProtKB-SubCell"/>
</dbReference>